<feature type="region of interest" description="Disordered" evidence="1">
    <location>
        <begin position="325"/>
        <end position="436"/>
    </location>
</feature>
<accession>A0ABQ7KDC5</accession>
<keyword evidence="3" id="KW-1185">Reference proteome</keyword>
<protein>
    <submittedName>
        <fullName evidence="2">Uncharacterized protein</fullName>
    </submittedName>
</protein>
<feature type="compositionally biased region" description="Basic residues" evidence="1">
    <location>
        <begin position="363"/>
        <end position="373"/>
    </location>
</feature>
<feature type="compositionally biased region" description="Basic and acidic residues" evidence="1">
    <location>
        <begin position="417"/>
        <end position="433"/>
    </location>
</feature>
<feature type="region of interest" description="Disordered" evidence="1">
    <location>
        <begin position="189"/>
        <end position="305"/>
    </location>
</feature>
<name>A0ABQ7KDC5_9FUNG</name>
<dbReference type="EMBL" id="JAAAIM010000043">
    <property type="protein sequence ID" value="KAG0296987.1"/>
    <property type="molecule type" value="Genomic_DNA"/>
</dbReference>
<evidence type="ECO:0000256" key="1">
    <source>
        <dbReference type="SAM" id="MobiDB-lite"/>
    </source>
</evidence>
<reference evidence="2 3" key="1">
    <citation type="journal article" date="2020" name="Fungal Divers.">
        <title>Resolving the Mortierellaceae phylogeny through synthesis of multi-gene phylogenetics and phylogenomics.</title>
        <authorList>
            <person name="Vandepol N."/>
            <person name="Liber J."/>
            <person name="Desiro A."/>
            <person name="Na H."/>
            <person name="Kennedy M."/>
            <person name="Barry K."/>
            <person name="Grigoriev I.V."/>
            <person name="Miller A.N."/>
            <person name="O'Donnell K."/>
            <person name="Stajich J.E."/>
            <person name="Bonito G."/>
        </authorList>
    </citation>
    <scope>NUCLEOTIDE SEQUENCE [LARGE SCALE GENOMIC DNA]</scope>
    <source>
        <strain evidence="2 3">AD045</strain>
    </source>
</reference>
<comment type="caution">
    <text evidence="2">The sequence shown here is derived from an EMBL/GenBank/DDBJ whole genome shotgun (WGS) entry which is preliminary data.</text>
</comment>
<gene>
    <name evidence="2" type="ORF">BGZ96_008023</name>
</gene>
<feature type="compositionally biased region" description="Polar residues" evidence="1">
    <location>
        <begin position="380"/>
        <end position="400"/>
    </location>
</feature>
<sequence>MLKSVEYAPSGTVEEIQTTLWTVDTKQPFPIQGPFYDIAGYLFKPTLKRLSPNGPLDLEIELMSPVSARTPLQVGIAIETRAPPGEKNLTHSFQRRSAALSDVNPALEFKTVMMHDRWENSKGLRIEFKFDSIQRQKPRYDWLWNSQSTNDVEIRFQDPLVTPILVHKELILEACPDFINLVRVVSSTNDAASNDGASGARAQDQVDTSPSTRSSRPGSPTPTPSPAMTPHTSSTEVEQRQQKVLQWSGREPDLMSMDEGSDISSSYRSMTSSFIHVSRDPSEYSSSKGDMPMTGSDRNQHQSPTHPEDILLEEADAGERRPLLLQIHGGNGGSQHQDQQHNQSSNDGIDSDQLQQQEYPHLSRNKKKDKKKEKKELDRQQQVAAAASGNTSSSEVTNPTGEDDERERMMKIFMQEQEAKRQARQQEREKDPHSPLMHIFPGSKTPPLPVFHQHQVRQLQLGLPPSPQTSAPDKSVSTRPEREIWQWPAELHADVCTILIRWIYLEEVPSHSSGCSYTLNVIEILLDTCYRLNLQILFQRFLTTQLFLIEQHQNPMFFWKSFELTKQGGMVYRFFRPIIVKTSAQNLQKIVWSQEFGDILGSEDPSGIFREALAAQPSSLSRQ</sequence>
<proteinExistence type="predicted"/>
<feature type="compositionally biased region" description="Polar residues" evidence="1">
    <location>
        <begin position="262"/>
        <end position="275"/>
    </location>
</feature>
<feature type="compositionally biased region" description="Low complexity" evidence="1">
    <location>
        <begin position="208"/>
        <end position="218"/>
    </location>
</feature>
<evidence type="ECO:0000313" key="3">
    <source>
        <dbReference type="Proteomes" id="UP001194696"/>
    </source>
</evidence>
<dbReference type="Proteomes" id="UP001194696">
    <property type="component" value="Unassembled WGS sequence"/>
</dbReference>
<organism evidence="2 3">
    <name type="scientific">Linnemannia gamsii</name>
    <dbReference type="NCBI Taxonomy" id="64522"/>
    <lineage>
        <taxon>Eukaryota</taxon>
        <taxon>Fungi</taxon>
        <taxon>Fungi incertae sedis</taxon>
        <taxon>Mucoromycota</taxon>
        <taxon>Mortierellomycotina</taxon>
        <taxon>Mortierellomycetes</taxon>
        <taxon>Mortierellales</taxon>
        <taxon>Mortierellaceae</taxon>
        <taxon>Linnemannia</taxon>
    </lineage>
</organism>
<feature type="compositionally biased region" description="Low complexity" evidence="1">
    <location>
        <begin position="334"/>
        <end position="348"/>
    </location>
</feature>
<evidence type="ECO:0000313" key="2">
    <source>
        <dbReference type="EMBL" id="KAG0296987.1"/>
    </source>
</evidence>